<dbReference type="NCBIfam" id="TIGR00861">
    <property type="entry name" value="MIP"/>
    <property type="match status" value="1"/>
</dbReference>
<comment type="similarity">
    <text evidence="2 8">Belongs to the MIP/aquaporin (TC 1.A.8) family.</text>
</comment>
<evidence type="ECO:0000256" key="8">
    <source>
        <dbReference type="RuleBase" id="RU000477"/>
    </source>
</evidence>
<dbReference type="InterPro" id="IPR000425">
    <property type="entry name" value="MIP"/>
</dbReference>
<protein>
    <submittedName>
        <fullName evidence="11">Uncharacterized protein</fullName>
    </submittedName>
</protein>
<keyword evidence="5" id="KW-0677">Repeat</keyword>
<dbReference type="InterPro" id="IPR023271">
    <property type="entry name" value="Aquaporin-like"/>
</dbReference>
<evidence type="ECO:0000256" key="2">
    <source>
        <dbReference type="ARBA" id="ARBA00006175"/>
    </source>
</evidence>
<dbReference type="PANTHER" id="PTHR19139:SF199">
    <property type="entry name" value="MIP17260P"/>
    <property type="match status" value="1"/>
</dbReference>
<evidence type="ECO:0000256" key="9">
    <source>
        <dbReference type="SAM" id="MobiDB-lite"/>
    </source>
</evidence>
<feature type="transmembrane region" description="Helical" evidence="10">
    <location>
        <begin position="123"/>
        <end position="145"/>
    </location>
</feature>
<feature type="region of interest" description="Disordered" evidence="9">
    <location>
        <begin position="1"/>
        <end position="20"/>
    </location>
</feature>
<evidence type="ECO:0000256" key="10">
    <source>
        <dbReference type="SAM" id="Phobius"/>
    </source>
</evidence>
<dbReference type="GO" id="GO:0048878">
    <property type="term" value="P:chemical homeostasis"/>
    <property type="evidence" value="ECO:0007669"/>
    <property type="project" value="UniProtKB-ARBA"/>
</dbReference>
<dbReference type="Proteomes" id="UP001634394">
    <property type="component" value="Unassembled WGS sequence"/>
</dbReference>
<evidence type="ECO:0000256" key="7">
    <source>
        <dbReference type="ARBA" id="ARBA00023136"/>
    </source>
</evidence>
<keyword evidence="6 10" id="KW-1133">Transmembrane helix</keyword>
<dbReference type="GO" id="GO:0005886">
    <property type="term" value="C:plasma membrane"/>
    <property type="evidence" value="ECO:0007669"/>
    <property type="project" value="UniProtKB-ARBA"/>
</dbReference>
<comment type="subcellular location">
    <subcellularLocation>
        <location evidence="1">Membrane</location>
        <topology evidence="1">Multi-pass membrane protein</topology>
    </subcellularLocation>
</comment>
<feature type="transmembrane region" description="Helical" evidence="10">
    <location>
        <begin position="290"/>
        <end position="312"/>
    </location>
</feature>
<dbReference type="EMBL" id="JBJQND010000012">
    <property type="protein sequence ID" value="KAL3858944.1"/>
    <property type="molecule type" value="Genomic_DNA"/>
</dbReference>
<evidence type="ECO:0000256" key="3">
    <source>
        <dbReference type="ARBA" id="ARBA00022448"/>
    </source>
</evidence>
<organism evidence="11 12">
    <name type="scientific">Sinanodonta woodiana</name>
    <name type="common">Chinese pond mussel</name>
    <name type="synonym">Anodonta woodiana</name>
    <dbReference type="NCBI Taxonomy" id="1069815"/>
    <lineage>
        <taxon>Eukaryota</taxon>
        <taxon>Metazoa</taxon>
        <taxon>Spiralia</taxon>
        <taxon>Lophotrochozoa</taxon>
        <taxon>Mollusca</taxon>
        <taxon>Bivalvia</taxon>
        <taxon>Autobranchia</taxon>
        <taxon>Heteroconchia</taxon>
        <taxon>Palaeoheterodonta</taxon>
        <taxon>Unionida</taxon>
        <taxon>Unionoidea</taxon>
        <taxon>Unionidae</taxon>
        <taxon>Unioninae</taxon>
        <taxon>Sinanodonta</taxon>
    </lineage>
</organism>
<feature type="transmembrane region" description="Helical" evidence="10">
    <location>
        <begin position="171"/>
        <end position="189"/>
    </location>
</feature>
<evidence type="ECO:0000256" key="6">
    <source>
        <dbReference type="ARBA" id="ARBA00022989"/>
    </source>
</evidence>
<feature type="transmembrane region" description="Helical" evidence="10">
    <location>
        <begin position="258"/>
        <end position="278"/>
    </location>
</feature>
<dbReference type="Gene3D" id="1.20.1080.10">
    <property type="entry name" value="Glycerol uptake facilitator protein"/>
    <property type="match status" value="1"/>
</dbReference>
<feature type="compositionally biased region" description="Polar residues" evidence="9">
    <location>
        <begin position="1"/>
        <end position="10"/>
    </location>
</feature>
<proteinExistence type="inferred from homology"/>
<evidence type="ECO:0000256" key="1">
    <source>
        <dbReference type="ARBA" id="ARBA00004141"/>
    </source>
</evidence>
<sequence>MDNIMASKQYNSKDHTKGHANVSNVEVPASPLLDLQKLWIHNSQNEDSLDGNASRPNDRIYNPPHGDRHNVHFSHPKENPVSDIHKEKRKSDHEDGRFSGNIQKFRNLTSLDDIKSLRLWKAVMAEFLGTLILVLVGCGSCIQDWSSDCNIILSFNDTEVHLNNNFSTPDIVQIALAFGLSVTTVVWIIGHVSGGHINPAVTCAMVITRNVSLARGILYIVGQLLGAIAGAGILVCVTPKERQGTLGCTLLGEGVNDVMGISLELFITFILVLTVFAACDKRRKDLGGSFPLSIGLSVTMCHLFAVRFTGSSMNTARSFGPAVVMGIWTDHWVYWIGPISGGILAGLLYDHVFAVNANVMKCWTFLFSSQYEQENHPPGKLRFRVLEEDDQLLNLEDNLTSHVTTGRNIV</sequence>
<dbReference type="PRINTS" id="PR00783">
    <property type="entry name" value="MINTRINSICP"/>
</dbReference>
<reference evidence="11 12" key="1">
    <citation type="submission" date="2024-11" db="EMBL/GenBank/DDBJ databases">
        <title>Chromosome-level genome assembly of the freshwater bivalve Anodonta woodiana.</title>
        <authorList>
            <person name="Chen X."/>
        </authorList>
    </citation>
    <scope>NUCLEOTIDE SEQUENCE [LARGE SCALE GENOMIC DNA]</scope>
    <source>
        <strain evidence="11">MN2024</strain>
        <tissue evidence="11">Gills</tissue>
    </source>
</reference>
<keyword evidence="4 8" id="KW-0812">Transmembrane</keyword>
<feature type="transmembrane region" description="Helical" evidence="10">
    <location>
        <begin position="332"/>
        <end position="352"/>
    </location>
</feature>
<evidence type="ECO:0000313" key="11">
    <source>
        <dbReference type="EMBL" id="KAL3858944.1"/>
    </source>
</evidence>
<evidence type="ECO:0000256" key="4">
    <source>
        <dbReference type="ARBA" id="ARBA00022692"/>
    </source>
</evidence>
<dbReference type="SUPFAM" id="SSF81338">
    <property type="entry name" value="Aquaporin-like"/>
    <property type="match status" value="1"/>
</dbReference>
<feature type="region of interest" description="Disordered" evidence="9">
    <location>
        <begin position="45"/>
        <end position="97"/>
    </location>
</feature>
<keyword evidence="7 10" id="KW-0472">Membrane</keyword>
<dbReference type="FunFam" id="1.20.1080.10:FF:000009">
    <property type="entry name" value="aquaporin-4 isoform X1"/>
    <property type="match status" value="1"/>
</dbReference>
<evidence type="ECO:0000313" key="12">
    <source>
        <dbReference type="Proteomes" id="UP001634394"/>
    </source>
</evidence>
<accession>A0ABD3VBI2</accession>
<feature type="compositionally biased region" description="Basic and acidic residues" evidence="9">
    <location>
        <begin position="65"/>
        <end position="97"/>
    </location>
</feature>
<dbReference type="CDD" id="cd00333">
    <property type="entry name" value="MIP"/>
    <property type="match status" value="1"/>
</dbReference>
<dbReference type="Pfam" id="PF00230">
    <property type="entry name" value="MIP"/>
    <property type="match status" value="1"/>
</dbReference>
<keyword evidence="12" id="KW-1185">Reference proteome</keyword>
<dbReference type="PANTHER" id="PTHR19139">
    <property type="entry name" value="AQUAPORIN TRANSPORTER"/>
    <property type="match status" value="1"/>
</dbReference>
<comment type="caution">
    <text evidence="11">The sequence shown here is derived from an EMBL/GenBank/DDBJ whole genome shotgun (WGS) entry which is preliminary data.</text>
</comment>
<dbReference type="GO" id="GO:0015250">
    <property type="term" value="F:water channel activity"/>
    <property type="evidence" value="ECO:0007669"/>
    <property type="project" value="UniProtKB-ARBA"/>
</dbReference>
<keyword evidence="3 8" id="KW-0813">Transport</keyword>
<dbReference type="InterPro" id="IPR034294">
    <property type="entry name" value="Aquaporin_transptr"/>
</dbReference>
<gene>
    <name evidence="11" type="ORF">ACJMK2_009193</name>
</gene>
<feature type="transmembrane region" description="Helical" evidence="10">
    <location>
        <begin position="217"/>
        <end position="238"/>
    </location>
</feature>
<evidence type="ECO:0000256" key="5">
    <source>
        <dbReference type="ARBA" id="ARBA00022737"/>
    </source>
</evidence>
<name>A0ABD3VBI2_SINWO</name>
<dbReference type="AlphaFoldDB" id="A0ABD3VBI2"/>